<comment type="subcellular location">
    <subcellularLocation>
        <location evidence="7">Cytoplasm</location>
    </subcellularLocation>
</comment>
<reference evidence="11" key="1">
    <citation type="submission" date="2020-09" db="EMBL/GenBank/DDBJ databases">
        <title>New species isolated from human feces.</title>
        <authorList>
            <person name="Kitahara M."/>
            <person name="Shigeno Y."/>
            <person name="Shime M."/>
            <person name="Matsumoto Y."/>
            <person name="Nakamura S."/>
            <person name="Motooka D."/>
            <person name="Fukuoka S."/>
            <person name="Nishikawa H."/>
            <person name="Benno Y."/>
        </authorList>
    </citation>
    <scope>NUCLEOTIDE SEQUENCE</scope>
    <source>
        <strain evidence="11">MM59</strain>
    </source>
</reference>
<keyword evidence="5 7" id="KW-0443">Lipid metabolism</keyword>
<dbReference type="NCBIfam" id="TIGR00517">
    <property type="entry name" value="acyl_carrier"/>
    <property type="match status" value="1"/>
</dbReference>
<evidence type="ECO:0000313" key="11">
    <source>
        <dbReference type="EMBL" id="BCK84772.1"/>
    </source>
</evidence>
<dbReference type="GO" id="GO:0009245">
    <property type="term" value="P:lipid A biosynthetic process"/>
    <property type="evidence" value="ECO:0007669"/>
    <property type="project" value="TreeGrafter"/>
</dbReference>
<keyword evidence="6 7" id="KW-0275">Fatty acid biosynthesis</keyword>
<evidence type="ECO:0000256" key="8">
    <source>
        <dbReference type="NCBIfam" id="TIGR00517"/>
    </source>
</evidence>
<comment type="pathway">
    <text evidence="7 9">Lipid metabolism; fatty acid biosynthesis.</text>
</comment>
<accession>A0A810QF94</accession>
<keyword evidence="3 7" id="KW-0597">Phosphoprotein</keyword>
<dbReference type="Pfam" id="PF00550">
    <property type="entry name" value="PP-binding"/>
    <property type="match status" value="1"/>
</dbReference>
<dbReference type="InterPro" id="IPR003231">
    <property type="entry name" value="ACP"/>
</dbReference>
<dbReference type="GO" id="GO:0005829">
    <property type="term" value="C:cytosol"/>
    <property type="evidence" value="ECO:0007669"/>
    <property type="project" value="TreeGrafter"/>
</dbReference>
<keyword evidence="12" id="KW-1185">Reference proteome</keyword>
<dbReference type="GO" id="GO:0000035">
    <property type="term" value="F:acyl binding"/>
    <property type="evidence" value="ECO:0007669"/>
    <property type="project" value="TreeGrafter"/>
</dbReference>
<comment type="PTM">
    <text evidence="9">4'-phosphopantetheine is transferred from CoA to a specific serine of apo-ACP by acpS.</text>
</comment>
<dbReference type="AlphaFoldDB" id="A0A810QF94"/>
<keyword evidence="4 7" id="KW-0276">Fatty acid metabolism</keyword>
<dbReference type="Gene3D" id="1.10.1200.10">
    <property type="entry name" value="ACP-like"/>
    <property type="match status" value="1"/>
</dbReference>
<dbReference type="InterPro" id="IPR009081">
    <property type="entry name" value="PP-bd_ACP"/>
</dbReference>
<comment type="function">
    <text evidence="7 9">Carrier of the growing fatty acid chain in fatty acid biosynthesis.</text>
</comment>
<dbReference type="NCBIfam" id="NF002150">
    <property type="entry name" value="PRK00982.1-4"/>
    <property type="match status" value="1"/>
</dbReference>
<evidence type="ECO:0000256" key="4">
    <source>
        <dbReference type="ARBA" id="ARBA00022832"/>
    </source>
</evidence>
<dbReference type="Proteomes" id="UP000679848">
    <property type="component" value="Chromosome"/>
</dbReference>
<dbReference type="GO" id="GO:0000036">
    <property type="term" value="F:acyl carrier activity"/>
    <property type="evidence" value="ECO:0007669"/>
    <property type="project" value="UniProtKB-UniRule"/>
</dbReference>
<dbReference type="SUPFAM" id="SSF47336">
    <property type="entry name" value="ACP-like"/>
    <property type="match status" value="1"/>
</dbReference>
<dbReference type="KEGG" id="pfaa:MM59RIKEN_20910"/>
<dbReference type="RefSeq" id="WP_187029551.1">
    <property type="nucleotide sequence ID" value="NZ_AP023420.1"/>
</dbReference>
<evidence type="ECO:0000256" key="5">
    <source>
        <dbReference type="ARBA" id="ARBA00023098"/>
    </source>
</evidence>
<evidence type="ECO:0000256" key="9">
    <source>
        <dbReference type="RuleBase" id="RU003545"/>
    </source>
</evidence>
<dbReference type="PANTHER" id="PTHR20863">
    <property type="entry name" value="ACYL CARRIER PROTEIN"/>
    <property type="match status" value="1"/>
</dbReference>
<comment type="PTM">
    <text evidence="7">4'-phosphopantetheine is transferred from CoA to a specific serine of apo-ACP by AcpS. This modification is essential for activity because fatty acids are bound in thioester linkage to the sulfhydryl of the prosthetic group.</text>
</comment>
<dbReference type="InterPro" id="IPR036736">
    <property type="entry name" value="ACP-like_sf"/>
</dbReference>
<dbReference type="PROSITE" id="PS50075">
    <property type="entry name" value="CARRIER"/>
    <property type="match status" value="1"/>
</dbReference>
<keyword evidence="2 7" id="KW-0444">Lipid biosynthesis</keyword>
<evidence type="ECO:0000256" key="6">
    <source>
        <dbReference type="ARBA" id="ARBA00023160"/>
    </source>
</evidence>
<keyword evidence="7" id="KW-0963">Cytoplasm</keyword>
<feature type="modified residue" description="O-(pantetheine 4'-phosphoryl)serine" evidence="7">
    <location>
        <position position="35"/>
    </location>
</feature>
<dbReference type="PANTHER" id="PTHR20863:SF76">
    <property type="entry name" value="CARRIER DOMAIN-CONTAINING PROTEIN"/>
    <property type="match status" value="1"/>
</dbReference>
<dbReference type="UniPathway" id="UPA00094"/>
<comment type="similarity">
    <text evidence="7">Belongs to the acyl carrier protein (ACP) family.</text>
</comment>
<evidence type="ECO:0000313" key="12">
    <source>
        <dbReference type="Proteomes" id="UP000679848"/>
    </source>
</evidence>
<protein>
    <recommendedName>
        <fullName evidence="7 8">Acyl carrier protein</fullName>
        <shortName evidence="7">ACP</shortName>
    </recommendedName>
</protein>
<name>A0A810QF94_9FIRM</name>
<dbReference type="GO" id="GO:0016020">
    <property type="term" value="C:membrane"/>
    <property type="evidence" value="ECO:0007669"/>
    <property type="project" value="GOC"/>
</dbReference>
<evidence type="ECO:0000256" key="1">
    <source>
        <dbReference type="ARBA" id="ARBA00022450"/>
    </source>
</evidence>
<dbReference type="EMBL" id="AP023420">
    <property type="protein sequence ID" value="BCK84772.1"/>
    <property type="molecule type" value="Genomic_DNA"/>
</dbReference>
<evidence type="ECO:0000256" key="2">
    <source>
        <dbReference type="ARBA" id="ARBA00022516"/>
    </source>
</evidence>
<keyword evidence="1 7" id="KW-0596">Phosphopantetheine</keyword>
<dbReference type="HAMAP" id="MF_01217">
    <property type="entry name" value="Acyl_carrier"/>
    <property type="match status" value="1"/>
</dbReference>
<feature type="domain" description="Carrier" evidence="10">
    <location>
        <begin position="1"/>
        <end position="75"/>
    </location>
</feature>
<evidence type="ECO:0000256" key="7">
    <source>
        <dbReference type="HAMAP-Rule" id="MF_01217"/>
    </source>
</evidence>
<dbReference type="NCBIfam" id="NF002148">
    <property type="entry name" value="PRK00982.1-2"/>
    <property type="match status" value="1"/>
</dbReference>
<organism evidence="11 12">
    <name type="scientific">Pusillibacter faecalis</name>
    <dbReference type="NCBI Taxonomy" id="2714358"/>
    <lineage>
        <taxon>Bacteria</taxon>
        <taxon>Bacillati</taxon>
        <taxon>Bacillota</taxon>
        <taxon>Clostridia</taxon>
        <taxon>Eubacteriales</taxon>
        <taxon>Oscillospiraceae</taxon>
        <taxon>Pusillibacter</taxon>
    </lineage>
</organism>
<proteinExistence type="inferred from homology"/>
<evidence type="ECO:0000259" key="10">
    <source>
        <dbReference type="PROSITE" id="PS50075"/>
    </source>
</evidence>
<evidence type="ECO:0000256" key="3">
    <source>
        <dbReference type="ARBA" id="ARBA00022553"/>
    </source>
</evidence>
<gene>
    <name evidence="7 11" type="primary">acpP</name>
    <name evidence="11" type="ORF">MM59RIKEN_20910</name>
</gene>
<sequence length="76" mass="8204">MLSEKVRDVIVETLGCEAEAVTPEASLEEDLGADSLAFVELVIALEDATGIHIEEEEASKLKTVADVLAYLESKQQ</sequence>